<evidence type="ECO:0000256" key="1">
    <source>
        <dbReference type="ARBA" id="ARBA00008761"/>
    </source>
</evidence>
<feature type="domain" description="Probable transposase IS891/IS1136/IS1341" evidence="7">
    <location>
        <begin position="171"/>
        <end position="290"/>
    </location>
</feature>
<evidence type="ECO:0000259" key="9">
    <source>
        <dbReference type="Pfam" id="PF12323"/>
    </source>
</evidence>
<evidence type="ECO:0000256" key="4">
    <source>
        <dbReference type="ARBA" id="ARBA00022833"/>
    </source>
</evidence>
<evidence type="ECO:0000313" key="10">
    <source>
        <dbReference type="EMBL" id="KRL87069.1"/>
    </source>
</evidence>
<dbReference type="EMBL" id="AZFJ01000032">
    <property type="protein sequence ID" value="KRL87069.1"/>
    <property type="molecule type" value="Genomic_DNA"/>
</dbReference>
<comment type="caution">
    <text evidence="10">The sequence shown here is derived from an EMBL/GenBank/DDBJ whole genome shotgun (WGS) entry which is preliminary data.</text>
</comment>
<keyword evidence="2" id="KW-0815">Transposition</keyword>
<dbReference type="GO" id="GO:0032196">
    <property type="term" value="P:transposition"/>
    <property type="evidence" value="ECO:0007669"/>
    <property type="project" value="UniProtKB-KW"/>
</dbReference>
<dbReference type="GO" id="GO:0003677">
    <property type="term" value="F:DNA binding"/>
    <property type="evidence" value="ECO:0007669"/>
    <property type="project" value="UniProtKB-KW"/>
</dbReference>
<name>A0A0R1U185_9LACO</name>
<sequence length="390" mass="45921">MIKTHKIKLYPNATMCRAFQQLFDYRRYCYNLALESWNGMYDESLLMGDKSLRPNERKVRNELVNNKQDWQYELSARVLQLAVHDLAQGWRNFFNPQMPSHRQPRFKSRKRSRNTFTTDRAQVVNNKLRLDRPYGYTSWYDIRMAESVRWIGKLKTATVVEEADGYYVALAVEVDDSVAVKSGHVVTGVDANIARFDYRDATGYQSVSTMSAKLLRLYERITHYQRLLARKRLVNPSHFRSHNYRATRAKLQRDYQKVTRIQMDLLHKFTHQLVQTNDVIAIEDLDNLHMRMNKHLAKNLHRSLFGQFKAIMQYKCSWAGVKLVMVDRFYPSTQRCSQCSFVKTGANKIDLEGNRRHHTGNNQYVCYQCGASMRRDQNAVENLIQYAMVN</sequence>
<evidence type="ECO:0000256" key="3">
    <source>
        <dbReference type="ARBA" id="ARBA00022723"/>
    </source>
</evidence>
<keyword evidence="3" id="KW-0479">Metal-binding</keyword>
<dbReference type="STRING" id="1423783.FC50_GL000041"/>
<feature type="domain" description="Transposase putative helix-turn-helix" evidence="9">
    <location>
        <begin position="1"/>
        <end position="43"/>
    </location>
</feature>
<gene>
    <name evidence="10" type="ORF">FC50_GL000041</name>
</gene>
<dbReference type="InterPro" id="IPR001959">
    <property type="entry name" value="Transposase"/>
</dbReference>
<dbReference type="Pfam" id="PF01385">
    <property type="entry name" value="OrfB_IS605"/>
    <property type="match status" value="1"/>
</dbReference>
<dbReference type="GO" id="GO:0046872">
    <property type="term" value="F:metal ion binding"/>
    <property type="evidence" value="ECO:0007669"/>
    <property type="project" value="UniProtKB-KW"/>
</dbReference>
<keyword evidence="6" id="KW-0233">DNA recombination</keyword>
<evidence type="ECO:0000259" key="8">
    <source>
        <dbReference type="Pfam" id="PF07282"/>
    </source>
</evidence>
<dbReference type="PATRIC" id="fig|1423783.4.peg.46"/>
<keyword evidence="4" id="KW-0862">Zinc</keyword>
<dbReference type="RefSeq" id="WP_054650735.1">
    <property type="nucleotide sequence ID" value="NZ_AZFJ01000032.1"/>
</dbReference>
<accession>A0A0R1U185</accession>
<organism evidence="10 11">
    <name type="scientific">Lacticaseibacillus pantheris DSM 15945 = JCM 12539 = NBRC 106106</name>
    <dbReference type="NCBI Taxonomy" id="1423783"/>
    <lineage>
        <taxon>Bacteria</taxon>
        <taxon>Bacillati</taxon>
        <taxon>Bacillota</taxon>
        <taxon>Bacilli</taxon>
        <taxon>Lactobacillales</taxon>
        <taxon>Lactobacillaceae</taxon>
        <taxon>Lacticaseibacillus</taxon>
    </lineage>
</organism>
<feature type="domain" description="Cas12f1-like TNB" evidence="8">
    <location>
        <begin position="305"/>
        <end position="382"/>
    </location>
</feature>
<dbReference type="Pfam" id="PF12323">
    <property type="entry name" value="HTH_OrfB_IS605"/>
    <property type="match status" value="1"/>
</dbReference>
<dbReference type="OrthoDB" id="56768at2"/>
<dbReference type="InterPro" id="IPR021027">
    <property type="entry name" value="Transposase_put_HTH"/>
</dbReference>
<dbReference type="NCBIfam" id="TIGR01766">
    <property type="entry name" value="IS200/IS605 family accessory protein TnpB-like domain"/>
    <property type="match status" value="1"/>
</dbReference>
<evidence type="ECO:0000256" key="6">
    <source>
        <dbReference type="ARBA" id="ARBA00023172"/>
    </source>
</evidence>
<dbReference type="NCBIfam" id="NF040570">
    <property type="entry name" value="guided_TnpB"/>
    <property type="match status" value="1"/>
</dbReference>
<reference evidence="10 11" key="1">
    <citation type="journal article" date="2015" name="Genome Announc.">
        <title>Expanding the biotechnology potential of lactobacilli through comparative genomics of 213 strains and associated genera.</title>
        <authorList>
            <person name="Sun Z."/>
            <person name="Harris H.M."/>
            <person name="McCann A."/>
            <person name="Guo C."/>
            <person name="Argimon S."/>
            <person name="Zhang W."/>
            <person name="Yang X."/>
            <person name="Jeffery I.B."/>
            <person name="Cooney J.C."/>
            <person name="Kagawa T.F."/>
            <person name="Liu W."/>
            <person name="Song Y."/>
            <person name="Salvetti E."/>
            <person name="Wrobel A."/>
            <person name="Rasinkangas P."/>
            <person name="Parkhill J."/>
            <person name="Rea M.C."/>
            <person name="O'Sullivan O."/>
            <person name="Ritari J."/>
            <person name="Douillard F.P."/>
            <person name="Paul Ross R."/>
            <person name="Yang R."/>
            <person name="Briner A.E."/>
            <person name="Felis G.E."/>
            <person name="de Vos W.M."/>
            <person name="Barrangou R."/>
            <person name="Klaenhammer T.R."/>
            <person name="Caufield P.W."/>
            <person name="Cui Y."/>
            <person name="Zhang H."/>
            <person name="O'Toole P.W."/>
        </authorList>
    </citation>
    <scope>NUCLEOTIDE SEQUENCE [LARGE SCALE GENOMIC DNA]</scope>
    <source>
        <strain evidence="10 11">DSM 15945</strain>
    </source>
</reference>
<protein>
    <submittedName>
        <fullName evidence="10">Transposase, IS605 family protein</fullName>
    </submittedName>
</protein>
<dbReference type="GO" id="GO:0006310">
    <property type="term" value="P:DNA recombination"/>
    <property type="evidence" value="ECO:0007669"/>
    <property type="project" value="UniProtKB-KW"/>
</dbReference>
<dbReference type="AlphaFoldDB" id="A0A0R1U185"/>
<evidence type="ECO:0000313" key="11">
    <source>
        <dbReference type="Proteomes" id="UP000051922"/>
    </source>
</evidence>
<comment type="similarity">
    <text evidence="1">In the C-terminal section; belongs to the transposase 35 family.</text>
</comment>
<dbReference type="Pfam" id="PF07282">
    <property type="entry name" value="Cas12f1-like_TNB"/>
    <property type="match status" value="1"/>
</dbReference>
<proteinExistence type="inferred from homology"/>
<evidence type="ECO:0000259" key="7">
    <source>
        <dbReference type="Pfam" id="PF01385"/>
    </source>
</evidence>
<keyword evidence="11" id="KW-1185">Reference proteome</keyword>
<evidence type="ECO:0000256" key="2">
    <source>
        <dbReference type="ARBA" id="ARBA00022578"/>
    </source>
</evidence>
<evidence type="ECO:0000256" key="5">
    <source>
        <dbReference type="ARBA" id="ARBA00023125"/>
    </source>
</evidence>
<dbReference type="InterPro" id="IPR010095">
    <property type="entry name" value="Cas12f1-like_TNB"/>
</dbReference>
<dbReference type="Proteomes" id="UP000051922">
    <property type="component" value="Unassembled WGS sequence"/>
</dbReference>
<keyword evidence="5" id="KW-0238">DNA-binding</keyword>